<feature type="region of interest" description="Disordered" evidence="3">
    <location>
        <begin position="43"/>
        <end position="74"/>
    </location>
</feature>
<dbReference type="InterPro" id="IPR051201">
    <property type="entry name" value="Chloro_Bact_Ser_Proteases"/>
</dbReference>
<comment type="caution">
    <text evidence="4">The sequence shown here is derived from an EMBL/GenBank/DDBJ whole genome shotgun (WGS) entry which is preliminary data.</text>
</comment>
<protein>
    <submittedName>
        <fullName evidence="4">Trypsin-like peptidase domain-containing protein</fullName>
    </submittedName>
</protein>
<accession>A0ABS3KSF5</accession>
<dbReference type="Gene3D" id="2.40.10.120">
    <property type="match status" value="1"/>
</dbReference>
<evidence type="ECO:0000313" key="5">
    <source>
        <dbReference type="Proteomes" id="UP001518989"/>
    </source>
</evidence>
<dbReference type="PRINTS" id="PR00834">
    <property type="entry name" value="PROTEASES2C"/>
</dbReference>
<dbReference type="Proteomes" id="UP001518989">
    <property type="component" value="Unassembled WGS sequence"/>
</dbReference>
<dbReference type="InterPro" id="IPR009003">
    <property type="entry name" value="Peptidase_S1_PA"/>
</dbReference>
<dbReference type="InterPro" id="IPR001940">
    <property type="entry name" value="Peptidase_S1C"/>
</dbReference>
<evidence type="ECO:0000256" key="1">
    <source>
        <dbReference type="ARBA" id="ARBA00022670"/>
    </source>
</evidence>
<feature type="compositionally biased region" description="Basic and acidic residues" evidence="3">
    <location>
        <begin position="47"/>
        <end position="63"/>
    </location>
</feature>
<evidence type="ECO:0000256" key="3">
    <source>
        <dbReference type="SAM" id="MobiDB-lite"/>
    </source>
</evidence>
<keyword evidence="5" id="KW-1185">Reference proteome</keyword>
<keyword evidence="1" id="KW-0645">Protease</keyword>
<sequence>MLAPHAQALARAVAAGNQAGLANLVDQVSPTVLRISTVEADTGMPKSLRDTPLERLAPGRDGDSSGSQPRRMGEGSGFVIDPAGYVVINFHVAGRALQLKVTLPDGTELPARLVGADQRTDLALFKVEASHPLPIVAFKSSGTPPHMGDVVLAVGNPFGLGANVTAGIVSARGRDLGAGPYDDFLQADAAIHPGNSGGPLFGTDGRVIGVNTAIVSPSGGSVGIGFAIPSDLASKVVAELKEHGSVQRGWMGVELGPTTSPAKPAPG</sequence>
<gene>
    <name evidence="4" type="ORF">IAI61_10945</name>
</gene>
<dbReference type="RefSeq" id="WP_207417198.1">
    <property type="nucleotide sequence ID" value="NZ_CP061177.1"/>
</dbReference>
<dbReference type="PANTHER" id="PTHR43343">
    <property type="entry name" value="PEPTIDASE S12"/>
    <property type="match status" value="1"/>
</dbReference>
<dbReference type="PANTHER" id="PTHR43343:SF3">
    <property type="entry name" value="PROTEASE DO-LIKE 8, CHLOROPLASTIC"/>
    <property type="match status" value="1"/>
</dbReference>
<dbReference type="Pfam" id="PF13365">
    <property type="entry name" value="Trypsin_2"/>
    <property type="match status" value="1"/>
</dbReference>
<evidence type="ECO:0000256" key="2">
    <source>
        <dbReference type="ARBA" id="ARBA00022801"/>
    </source>
</evidence>
<evidence type="ECO:0000313" key="4">
    <source>
        <dbReference type="EMBL" id="MBO1079548.1"/>
    </source>
</evidence>
<organism evidence="4 5">
    <name type="scientific">Roseomonas haemaphysalidis</name>
    <dbReference type="NCBI Taxonomy" id="2768162"/>
    <lineage>
        <taxon>Bacteria</taxon>
        <taxon>Pseudomonadati</taxon>
        <taxon>Pseudomonadota</taxon>
        <taxon>Alphaproteobacteria</taxon>
        <taxon>Acetobacterales</taxon>
        <taxon>Roseomonadaceae</taxon>
        <taxon>Roseomonas</taxon>
    </lineage>
</organism>
<dbReference type="SUPFAM" id="SSF50494">
    <property type="entry name" value="Trypsin-like serine proteases"/>
    <property type="match status" value="1"/>
</dbReference>
<keyword evidence="2" id="KW-0378">Hydrolase</keyword>
<proteinExistence type="predicted"/>
<name>A0ABS3KSF5_9PROT</name>
<reference evidence="4 5" key="1">
    <citation type="submission" date="2020-09" db="EMBL/GenBank/DDBJ databases">
        <title>Roseomonas.</title>
        <authorList>
            <person name="Zhu W."/>
        </authorList>
    </citation>
    <scope>NUCLEOTIDE SEQUENCE [LARGE SCALE GENOMIC DNA]</scope>
    <source>
        <strain evidence="4 5">573</strain>
    </source>
</reference>
<dbReference type="EMBL" id="JACTNG010000005">
    <property type="protein sequence ID" value="MBO1079548.1"/>
    <property type="molecule type" value="Genomic_DNA"/>
</dbReference>